<keyword evidence="2" id="KW-0732">Signal</keyword>
<evidence type="ECO:0000256" key="2">
    <source>
        <dbReference type="SAM" id="SignalP"/>
    </source>
</evidence>
<gene>
    <name evidence="4" type="ORF">ACFQSB_04955</name>
</gene>
<keyword evidence="5" id="KW-1185">Reference proteome</keyword>
<dbReference type="SMART" id="SM00754">
    <property type="entry name" value="CHRD"/>
    <property type="match status" value="2"/>
</dbReference>
<name>A0ABW2NZ68_9ACTN</name>
<feature type="domain" description="CHRD" evidence="3">
    <location>
        <begin position="54"/>
        <end position="182"/>
    </location>
</feature>
<feature type="compositionally biased region" description="Basic and acidic residues" evidence="1">
    <location>
        <begin position="207"/>
        <end position="217"/>
    </location>
</feature>
<organism evidence="4 5">
    <name type="scientific">Sphaerisporangium rhizosphaerae</name>
    <dbReference type="NCBI Taxonomy" id="2269375"/>
    <lineage>
        <taxon>Bacteria</taxon>
        <taxon>Bacillati</taxon>
        <taxon>Actinomycetota</taxon>
        <taxon>Actinomycetes</taxon>
        <taxon>Streptosporangiales</taxon>
        <taxon>Streptosporangiaceae</taxon>
        <taxon>Sphaerisporangium</taxon>
    </lineage>
</organism>
<evidence type="ECO:0000313" key="5">
    <source>
        <dbReference type="Proteomes" id="UP001596496"/>
    </source>
</evidence>
<comment type="caution">
    <text evidence="4">The sequence shown here is derived from an EMBL/GenBank/DDBJ whole genome shotgun (WGS) entry which is preliminary data.</text>
</comment>
<feature type="region of interest" description="Disordered" evidence="1">
    <location>
        <begin position="198"/>
        <end position="220"/>
    </location>
</feature>
<sequence length="325" mass="33143">MNKTLALPGVVLAAGLAAAALAPSAAQAAPRSASAGTAAAPASASAAPAAAVSSDAYFVGHLTGRNEVPVKGGPAVGDKNGAALVALRVSGDRVTYAVRWEGIAVPTAFHIHKGKAGVNGDVKIPFFGEALPGSARAVAGTVKADRGLLASIKASPSKFYLNVHTGEFPGGAVRAQLKRVSHPIDLAGVLARDTHTRLHSEGSGAQEVREPGKKVGDPDGASQWLVGVKGSKLYYATVWTRLDPVTNGHIHRGKRGKNGPVVVDLFADANGLPAGVYGIAGVAPVKGDIARGIVKTPKNWYTNLHTTGFPDGAVRGQLHSDHGSW</sequence>
<feature type="chain" id="PRO_5045614785" evidence="2">
    <location>
        <begin position="29"/>
        <end position="325"/>
    </location>
</feature>
<dbReference type="InterPro" id="IPR010895">
    <property type="entry name" value="CHRD"/>
</dbReference>
<protein>
    <submittedName>
        <fullName evidence="4">CHRD domain-containing protein</fullName>
    </submittedName>
</protein>
<dbReference type="Pfam" id="PF07452">
    <property type="entry name" value="CHRD"/>
    <property type="match status" value="2"/>
</dbReference>
<evidence type="ECO:0000259" key="3">
    <source>
        <dbReference type="PROSITE" id="PS50933"/>
    </source>
</evidence>
<dbReference type="RefSeq" id="WP_380824485.1">
    <property type="nucleotide sequence ID" value="NZ_JBHTCG010000002.1"/>
</dbReference>
<dbReference type="PROSITE" id="PS50933">
    <property type="entry name" value="CHRD"/>
    <property type="match status" value="1"/>
</dbReference>
<feature type="signal peptide" evidence="2">
    <location>
        <begin position="1"/>
        <end position="28"/>
    </location>
</feature>
<dbReference type="EMBL" id="JBHTCG010000002">
    <property type="protein sequence ID" value="MFC7381547.1"/>
    <property type="molecule type" value="Genomic_DNA"/>
</dbReference>
<proteinExistence type="predicted"/>
<evidence type="ECO:0000256" key="1">
    <source>
        <dbReference type="SAM" id="MobiDB-lite"/>
    </source>
</evidence>
<evidence type="ECO:0000313" key="4">
    <source>
        <dbReference type="EMBL" id="MFC7381547.1"/>
    </source>
</evidence>
<reference evidence="5" key="1">
    <citation type="journal article" date="2019" name="Int. J. Syst. Evol. Microbiol.">
        <title>The Global Catalogue of Microorganisms (GCM) 10K type strain sequencing project: providing services to taxonomists for standard genome sequencing and annotation.</title>
        <authorList>
            <consortium name="The Broad Institute Genomics Platform"/>
            <consortium name="The Broad Institute Genome Sequencing Center for Infectious Disease"/>
            <person name="Wu L."/>
            <person name="Ma J."/>
        </authorList>
    </citation>
    <scope>NUCLEOTIDE SEQUENCE [LARGE SCALE GENOMIC DNA]</scope>
    <source>
        <strain evidence="5">CECT 7649</strain>
    </source>
</reference>
<dbReference type="Proteomes" id="UP001596496">
    <property type="component" value="Unassembled WGS sequence"/>
</dbReference>
<accession>A0ABW2NZ68</accession>